<feature type="compositionally biased region" description="Polar residues" evidence="1">
    <location>
        <begin position="1"/>
        <end position="10"/>
    </location>
</feature>
<organism evidence="2 3">
    <name type="scientific">Ooceraea biroi</name>
    <name type="common">Clonal raider ant</name>
    <name type="synonym">Cerapachys biroi</name>
    <dbReference type="NCBI Taxonomy" id="2015173"/>
    <lineage>
        <taxon>Eukaryota</taxon>
        <taxon>Metazoa</taxon>
        <taxon>Ecdysozoa</taxon>
        <taxon>Arthropoda</taxon>
        <taxon>Hexapoda</taxon>
        <taxon>Insecta</taxon>
        <taxon>Pterygota</taxon>
        <taxon>Neoptera</taxon>
        <taxon>Endopterygota</taxon>
        <taxon>Hymenoptera</taxon>
        <taxon>Apocrita</taxon>
        <taxon>Aculeata</taxon>
        <taxon>Formicoidea</taxon>
        <taxon>Formicidae</taxon>
        <taxon>Dorylinae</taxon>
        <taxon>Ooceraea</taxon>
    </lineage>
</organism>
<accession>A0A3L8DS51</accession>
<proteinExistence type="predicted"/>
<dbReference type="PANTHER" id="PTHR45823">
    <property type="entry name" value="T-SNARE COILED-COIL HOMOLOGY DOMAIN-CONTAINING PROTEIN"/>
    <property type="match status" value="1"/>
</dbReference>
<name>A0A3L8DS51_OOCBI</name>
<sequence length="226" mass="24975">MFLRSMSTPRSPREQTPPPTGATAGTDALATILAELQQQRTDFEGRLERMERRLEQRITELSATDNTASRERVLTGATGDAESGVIARKGEDASVRFAVIARANAWDDAAKAVALASCLRGKARSVLDSLEDAETFSYTKLKVKLELRFGEGVSAQNYYLQFTNCHQKVGEEFATLGTDLERLSRLAYPKCSAEVRDKIACSQFVAALTDGYVKRTSSWRGLSRWP</sequence>
<dbReference type="PANTHER" id="PTHR45823:SF1">
    <property type="entry name" value="T-SNARE COILED-COIL HOMOLOGY DOMAIN-CONTAINING PROTEIN"/>
    <property type="match status" value="1"/>
</dbReference>
<evidence type="ECO:0000313" key="3">
    <source>
        <dbReference type="Proteomes" id="UP000279307"/>
    </source>
</evidence>
<gene>
    <name evidence="2" type="ORF">DMN91_003460</name>
</gene>
<reference evidence="2 3" key="1">
    <citation type="journal article" date="2018" name="Genome Res.">
        <title>The genomic architecture and molecular evolution of ant odorant receptors.</title>
        <authorList>
            <person name="McKenzie S.K."/>
            <person name="Kronauer D.J.C."/>
        </authorList>
    </citation>
    <scope>NUCLEOTIDE SEQUENCE [LARGE SCALE GENOMIC DNA]</scope>
    <source>
        <strain evidence="2">Clonal line C1</strain>
    </source>
</reference>
<dbReference type="EMBL" id="QOIP01000004">
    <property type="protein sequence ID" value="RLU23257.1"/>
    <property type="molecule type" value="Genomic_DNA"/>
</dbReference>
<dbReference type="AlphaFoldDB" id="A0A3L8DS51"/>
<feature type="region of interest" description="Disordered" evidence="1">
    <location>
        <begin position="1"/>
        <end position="25"/>
    </location>
</feature>
<evidence type="ECO:0000313" key="2">
    <source>
        <dbReference type="EMBL" id="RLU23257.1"/>
    </source>
</evidence>
<evidence type="ECO:0000256" key="1">
    <source>
        <dbReference type="SAM" id="MobiDB-lite"/>
    </source>
</evidence>
<dbReference type="Proteomes" id="UP000279307">
    <property type="component" value="Chromosome 4"/>
</dbReference>
<protein>
    <submittedName>
        <fullName evidence="2">Uncharacterized protein</fullName>
    </submittedName>
</protein>
<comment type="caution">
    <text evidence="2">The sequence shown here is derived from an EMBL/GenBank/DDBJ whole genome shotgun (WGS) entry which is preliminary data.</text>
</comment>